<comment type="similarity">
    <text evidence="1 10">Belongs to the thiolase-like superfamily. FabH family.</text>
</comment>
<evidence type="ECO:0000256" key="10">
    <source>
        <dbReference type="HAMAP-Rule" id="MF_01815"/>
    </source>
</evidence>
<dbReference type="Pfam" id="PF08541">
    <property type="entry name" value="ACP_syn_III_C"/>
    <property type="match status" value="1"/>
</dbReference>
<dbReference type="CDD" id="cd00830">
    <property type="entry name" value="KAS_III"/>
    <property type="match status" value="1"/>
</dbReference>
<dbReference type="InterPro" id="IPR016039">
    <property type="entry name" value="Thiolase-like"/>
</dbReference>
<feature type="active site" evidence="10">
    <location>
        <position position="293"/>
    </location>
</feature>
<evidence type="ECO:0000313" key="14">
    <source>
        <dbReference type="Proteomes" id="UP001501565"/>
    </source>
</evidence>
<feature type="active site" evidence="10">
    <location>
        <position position="323"/>
    </location>
</feature>
<dbReference type="Pfam" id="PF08545">
    <property type="entry name" value="ACP_syn_III"/>
    <property type="match status" value="1"/>
</dbReference>
<keyword evidence="3 10" id="KW-0444">Lipid biosynthesis</keyword>
<dbReference type="NCBIfam" id="NF006829">
    <property type="entry name" value="PRK09352.1"/>
    <property type="match status" value="1"/>
</dbReference>
<comment type="subcellular location">
    <subcellularLocation>
        <location evidence="10">Cytoplasm</location>
    </subcellularLocation>
</comment>
<dbReference type="InterPro" id="IPR013751">
    <property type="entry name" value="ACP_syn_III_N"/>
</dbReference>
<comment type="catalytic activity">
    <reaction evidence="10">
        <text>malonyl-[ACP] + acetyl-CoA + H(+) = 3-oxobutanoyl-[ACP] + CO2 + CoA</text>
        <dbReference type="Rhea" id="RHEA:12080"/>
        <dbReference type="Rhea" id="RHEA-COMP:9623"/>
        <dbReference type="Rhea" id="RHEA-COMP:9625"/>
        <dbReference type="ChEBI" id="CHEBI:15378"/>
        <dbReference type="ChEBI" id="CHEBI:16526"/>
        <dbReference type="ChEBI" id="CHEBI:57287"/>
        <dbReference type="ChEBI" id="CHEBI:57288"/>
        <dbReference type="ChEBI" id="CHEBI:78449"/>
        <dbReference type="ChEBI" id="CHEBI:78450"/>
        <dbReference type="EC" id="2.3.1.180"/>
    </reaction>
</comment>
<proteinExistence type="inferred from homology"/>
<dbReference type="InterPro" id="IPR013747">
    <property type="entry name" value="ACP_syn_III_C"/>
</dbReference>
<evidence type="ECO:0000256" key="3">
    <source>
        <dbReference type="ARBA" id="ARBA00022516"/>
    </source>
</evidence>
<protein>
    <recommendedName>
        <fullName evidence="10">Beta-ketoacyl-[acyl-carrier-protein] synthase III</fullName>
        <shortName evidence="10">Beta-ketoacyl-ACP synthase III</shortName>
        <shortName evidence="10">KAS III</shortName>
        <ecNumber evidence="10">2.3.1.180</ecNumber>
    </recommendedName>
    <alternativeName>
        <fullName evidence="10">3-oxoacyl-[acyl-carrier-protein] synthase 3</fullName>
    </alternativeName>
    <alternativeName>
        <fullName evidence="10">3-oxoacyl-[acyl-carrier-protein] synthase III</fullName>
    </alternativeName>
</protein>
<keyword evidence="7 10" id="KW-0275">Fatty acid biosynthesis</keyword>
<feature type="active site" evidence="10">
    <location>
        <position position="148"/>
    </location>
</feature>
<keyword evidence="4 10" id="KW-0808">Transferase</keyword>
<comment type="caution">
    <text evidence="13">The sequence shown here is derived from an EMBL/GenBank/DDBJ whole genome shotgun (WGS) entry which is preliminary data.</text>
</comment>
<gene>
    <name evidence="10" type="primary">fabH</name>
    <name evidence="13" type="ORF">GCM10022277_44100</name>
</gene>
<evidence type="ECO:0000313" key="13">
    <source>
        <dbReference type="EMBL" id="GAA3943494.1"/>
    </source>
</evidence>
<dbReference type="EC" id="2.3.1.180" evidence="10"/>
<comment type="domain">
    <text evidence="10">The last Arg residue of the ACP-binding site is essential for the weak association between ACP/AcpP and FabH.</text>
</comment>
<keyword evidence="5 10" id="KW-0276">Fatty acid metabolism</keyword>
<dbReference type="Proteomes" id="UP001501565">
    <property type="component" value="Unassembled WGS sequence"/>
</dbReference>
<evidence type="ECO:0000256" key="4">
    <source>
        <dbReference type="ARBA" id="ARBA00022679"/>
    </source>
</evidence>
<evidence type="ECO:0000256" key="1">
    <source>
        <dbReference type="ARBA" id="ARBA00008642"/>
    </source>
</evidence>
<feature type="region of interest" description="ACP-binding" evidence="10">
    <location>
        <begin position="294"/>
        <end position="298"/>
    </location>
</feature>
<dbReference type="PANTHER" id="PTHR34069:SF2">
    <property type="entry name" value="BETA-KETOACYL-[ACYL-CARRIER-PROTEIN] SYNTHASE III"/>
    <property type="match status" value="1"/>
</dbReference>
<evidence type="ECO:0000259" key="11">
    <source>
        <dbReference type="Pfam" id="PF08541"/>
    </source>
</evidence>
<keyword evidence="6 10" id="KW-0443">Lipid metabolism</keyword>
<accession>A0ABP7NER7</accession>
<evidence type="ECO:0000256" key="8">
    <source>
        <dbReference type="ARBA" id="ARBA00023268"/>
    </source>
</evidence>
<dbReference type="Gene3D" id="3.40.47.10">
    <property type="match status" value="1"/>
</dbReference>
<keyword evidence="9 10" id="KW-0012">Acyltransferase</keyword>
<comment type="pathway">
    <text evidence="10">Lipid metabolism; fatty acid biosynthesis.</text>
</comment>
<evidence type="ECO:0000256" key="6">
    <source>
        <dbReference type="ARBA" id="ARBA00023098"/>
    </source>
</evidence>
<keyword evidence="2 10" id="KW-0963">Cytoplasm</keyword>
<sequence length="366" mass="40605">MLNNVLFYNVKTHILFVSRLNKYASIQHKQDHKNMTIRSRVLGWGTYVPPRIVTNQDLTKFMDTSHEWIVERTGIEQRHWADEGESGAGMAAKAAKQALAEAQIEADEIDMIIYATLSPDVDFPGSGVFLQRELGLRPIPVLDIRQQCSGFIYGLSIADNFIKTGMNKKIMVVGSEIHSTGLDMSTQGRDVTSLFGDGAGVAIVGVSDDPEMGILSSHIYADGTDAECLWLEKPGSKYFPRISHEDIDLGLHYPKMQGQKVFKNAVTRLPQVILESLEANNYSIDDLNMLIPHQANLRINEFVAKKLKLDGTRVHNNIQKYGNTTAATIPLCFSEAVEQGKIKRGDLVCCAAFGAGLTWGSVLMRY</sequence>
<evidence type="ECO:0000256" key="9">
    <source>
        <dbReference type="ARBA" id="ARBA00023315"/>
    </source>
</evidence>
<dbReference type="EMBL" id="BAABBN010000017">
    <property type="protein sequence ID" value="GAA3943494.1"/>
    <property type="molecule type" value="Genomic_DNA"/>
</dbReference>
<keyword evidence="14" id="KW-1185">Reference proteome</keyword>
<evidence type="ECO:0000256" key="2">
    <source>
        <dbReference type="ARBA" id="ARBA00022490"/>
    </source>
</evidence>
<dbReference type="SUPFAM" id="SSF53901">
    <property type="entry name" value="Thiolase-like"/>
    <property type="match status" value="1"/>
</dbReference>
<evidence type="ECO:0000256" key="5">
    <source>
        <dbReference type="ARBA" id="ARBA00022832"/>
    </source>
</evidence>
<dbReference type="InterPro" id="IPR004655">
    <property type="entry name" value="FabH"/>
</dbReference>
<name>A0ABP7NER7_9GAMM</name>
<reference evidence="14" key="1">
    <citation type="journal article" date="2019" name="Int. J. Syst. Evol. Microbiol.">
        <title>The Global Catalogue of Microorganisms (GCM) 10K type strain sequencing project: providing services to taxonomists for standard genome sequencing and annotation.</title>
        <authorList>
            <consortium name="The Broad Institute Genomics Platform"/>
            <consortium name="The Broad Institute Genome Sequencing Center for Infectious Disease"/>
            <person name="Wu L."/>
            <person name="Ma J."/>
        </authorList>
    </citation>
    <scope>NUCLEOTIDE SEQUENCE [LARGE SCALE GENOMIC DNA]</scope>
    <source>
        <strain evidence="14">JCM 17551</strain>
    </source>
</reference>
<dbReference type="PANTHER" id="PTHR34069">
    <property type="entry name" value="3-OXOACYL-[ACYL-CARRIER-PROTEIN] SYNTHASE 3"/>
    <property type="match status" value="1"/>
</dbReference>
<keyword evidence="8 10" id="KW-0511">Multifunctional enzyme</keyword>
<evidence type="ECO:0000259" key="12">
    <source>
        <dbReference type="Pfam" id="PF08545"/>
    </source>
</evidence>
<feature type="domain" description="Beta-ketoacyl-[acyl-carrier-protein] synthase III C-terminal" evidence="11">
    <location>
        <begin position="277"/>
        <end position="366"/>
    </location>
</feature>
<dbReference type="HAMAP" id="MF_01815">
    <property type="entry name" value="FabH"/>
    <property type="match status" value="1"/>
</dbReference>
<comment type="function">
    <text evidence="10">Catalyzes the condensation reaction of fatty acid synthesis by the addition to an acyl acceptor of two carbons from malonyl-ACP. Catalyzes the first condensation reaction which initiates fatty acid synthesis and may therefore play a role in governing the total rate of fatty acid production. Possesses both acetoacetyl-ACP synthase and acetyl transacylase activities. Its substrate specificity determines the biosynthesis of branched-chain and/or straight-chain of fatty acids.</text>
</comment>
<dbReference type="NCBIfam" id="TIGR00747">
    <property type="entry name" value="fabH"/>
    <property type="match status" value="1"/>
</dbReference>
<organism evidence="13 14">
    <name type="scientific">Litoribacillus peritrichatus</name>
    <dbReference type="NCBI Taxonomy" id="718191"/>
    <lineage>
        <taxon>Bacteria</taxon>
        <taxon>Pseudomonadati</taxon>
        <taxon>Pseudomonadota</taxon>
        <taxon>Gammaproteobacteria</taxon>
        <taxon>Oceanospirillales</taxon>
        <taxon>Oceanospirillaceae</taxon>
        <taxon>Litoribacillus</taxon>
    </lineage>
</organism>
<comment type="subunit">
    <text evidence="10">Homodimer.</text>
</comment>
<feature type="domain" description="Beta-ketoacyl-[acyl-carrier-protein] synthase III N-terminal" evidence="12">
    <location>
        <begin position="142"/>
        <end position="223"/>
    </location>
</feature>
<evidence type="ECO:0000256" key="7">
    <source>
        <dbReference type="ARBA" id="ARBA00023160"/>
    </source>
</evidence>